<gene>
    <name evidence="8" type="ORF">DFR67_102361</name>
</gene>
<dbReference type="OrthoDB" id="9758603at2"/>
<dbReference type="Proteomes" id="UP000247591">
    <property type="component" value="Unassembled WGS sequence"/>
</dbReference>
<evidence type="ECO:0000256" key="3">
    <source>
        <dbReference type="ARBA" id="ARBA00012754"/>
    </source>
</evidence>
<name>A0A318RQL2_WILLI</name>
<accession>A0A318RQL2</accession>
<dbReference type="Gene3D" id="2.60.40.10">
    <property type="entry name" value="Immunoglobulins"/>
    <property type="match status" value="2"/>
</dbReference>
<evidence type="ECO:0000256" key="1">
    <source>
        <dbReference type="ARBA" id="ARBA00000829"/>
    </source>
</evidence>
<comment type="similarity">
    <text evidence="2">Belongs to the glycosyl hydrolase 2 family.</text>
</comment>
<dbReference type="RefSeq" id="WP_110468216.1">
    <property type="nucleotide sequence ID" value="NZ_QJSP01000002.1"/>
</dbReference>
<dbReference type="EMBL" id="QJSP01000002">
    <property type="protein sequence ID" value="PYE20223.1"/>
    <property type="molecule type" value="Genomic_DNA"/>
</dbReference>
<reference evidence="8 9" key="1">
    <citation type="submission" date="2018-06" db="EMBL/GenBank/DDBJ databases">
        <title>Genomic Encyclopedia of Type Strains, Phase IV (KMG-IV): sequencing the most valuable type-strain genomes for metagenomic binning, comparative biology and taxonomic classification.</title>
        <authorList>
            <person name="Goeker M."/>
        </authorList>
    </citation>
    <scope>NUCLEOTIDE SEQUENCE [LARGE SCALE GENOMIC DNA]</scope>
    <source>
        <strain evidence="8 9">DSM 45521</strain>
    </source>
</reference>
<keyword evidence="9" id="KW-1185">Reference proteome</keyword>
<dbReference type="Gene3D" id="2.60.120.260">
    <property type="entry name" value="Galactose-binding domain-like"/>
    <property type="match status" value="1"/>
</dbReference>
<feature type="region of interest" description="Disordered" evidence="6">
    <location>
        <begin position="1"/>
        <end position="22"/>
    </location>
</feature>
<dbReference type="PANTHER" id="PTHR43730">
    <property type="entry name" value="BETA-MANNOSIDASE"/>
    <property type="match status" value="1"/>
</dbReference>
<dbReference type="AlphaFoldDB" id="A0A318RQL2"/>
<dbReference type="InterPro" id="IPR036156">
    <property type="entry name" value="Beta-gal/glucu_dom_sf"/>
</dbReference>
<dbReference type="InterPro" id="IPR013783">
    <property type="entry name" value="Ig-like_fold"/>
</dbReference>
<comment type="caution">
    <text evidence="8">The sequence shown here is derived from an EMBL/GenBank/DDBJ whole genome shotgun (WGS) entry which is preliminary data.</text>
</comment>
<dbReference type="SUPFAM" id="SSF51445">
    <property type="entry name" value="(Trans)glycosidases"/>
    <property type="match status" value="1"/>
</dbReference>
<dbReference type="InterPro" id="IPR017853">
    <property type="entry name" value="GH"/>
</dbReference>
<sequence>MTSVSGWRLVGTEPGAAATPGELGARWDDAVQIGEATTVGAIRDSAEAIDALDWWFQTSLSSSAPRTIAFEGVTAPATVFIDGQPVAAVESMFLPVLVHVPAGRHQLSVHLPSLDRALAKRRPRGRWRSSLIAAQGMRWVRTSLIGRAPIYQGPPAPVGFWRPVRFVPESAPREIVVRPVAASGRVDIAGVVSPDTPVTVAISYRAREVARASVHTDATGRYRVAATVPDPHLWWPRGYGDQSLYTVTTLVDETAIDQRIFGFRTVTATTSDGGFGIRVNDVAIFARGAVWMDPVQDADSQATDSLRRQLGHLADAGANMIRIPGGTTYAGPELWALCAEHGILVWQDVMQATFDPPEEVCDLLVKELQDVLRTVSGNPALAVVSGGNETIQQPEMLGLDPAQRRIELLHTILPTVVAVEADVPYVPASPSAPVGSDDLAIRPDSGVSHWFGVGGYLRPLPDVQRAGVRFAAECLAFAIPPSPAAVDRHFSGARVAGHAPDWKTGVPRDRGSSWDFEDVRDHYVSEVFAVNPFLVRRLAPDRYLQLGRAAIAEAMVACYSCWRREDSRCDGALVLSARDLRPGPGWGLLDVDGDPKAPLDALSRVWAPIAVTATSEGLSGVRIDVYNDGPTPLAGTLALIATNSSGHRVADADTAVVVEPHSSVTFHDADLTGRFTDLAHAYGFGAAVADAVEVSLRMDGAVVARDVLIVTPRPEQARSDLTATANQVAGDWYLTLQTSVCLRYVQIALAGWRPSDNFFHLAGGSAYVVRLVPHDGAREQPSGTVTSIDHHLPIRVVVDDQERES</sequence>
<organism evidence="8 9">
    <name type="scientific">Williamsia limnetica</name>
    <dbReference type="NCBI Taxonomy" id="882452"/>
    <lineage>
        <taxon>Bacteria</taxon>
        <taxon>Bacillati</taxon>
        <taxon>Actinomycetota</taxon>
        <taxon>Actinomycetes</taxon>
        <taxon>Mycobacteriales</taxon>
        <taxon>Nocardiaceae</taxon>
        <taxon>Williamsia</taxon>
    </lineage>
</organism>
<dbReference type="SUPFAM" id="SSF49785">
    <property type="entry name" value="Galactose-binding domain-like"/>
    <property type="match status" value="1"/>
</dbReference>
<dbReference type="GO" id="GO:0006516">
    <property type="term" value="P:glycoprotein catabolic process"/>
    <property type="evidence" value="ECO:0007669"/>
    <property type="project" value="TreeGrafter"/>
</dbReference>
<dbReference type="Pfam" id="PF00703">
    <property type="entry name" value="Glyco_hydro_2"/>
    <property type="match status" value="1"/>
</dbReference>
<evidence type="ECO:0000259" key="7">
    <source>
        <dbReference type="Pfam" id="PF00703"/>
    </source>
</evidence>
<evidence type="ECO:0000313" key="9">
    <source>
        <dbReference type="Proteomes" id="UP000247591"/>
    </source>
</evidence>
<dbReference type="InterPro" id="IPR008979">
    <property type="entry name" value="Galactose-bd-like_sf"/>
</dbReference>
<protein>
    <recommendedName>
        <fullName evidence="3">beta-mannosidase</fullName>
        <ecNumber evidence="3">3.2.1.25</ecNumber>
    </recommendedName>
</protein>
<dbReference type="Gene3D" id="3.20.20.80">
    <property type="entry name" value="Glycosidases"/>
    <property type="match status" value="1"/>
</dbReference>
<evidence type="ECO:0000256" key="5">
    <source>
        <dbReference type="ARBA" id="ARBA00023295"/>
    </source>
</evidence>
<evidence type="ECO:0000256" key="2">
    <source>
        <dbReference type="ARBA" id="ARBA00007401"/>
    </source>
</evidence>
<feature type="domain" description="Glycoside hydrolase family 2 immunoglobulin-like beta-sandwich" evidence="7">
    <location>
        <begin position="193"/>
        <end position="264"/>
    </location>
</feature>
<dbReference type="InterPro" id="IPR050887">
    <property type="entry name" value="Beta-mannosidase_GH2"/>
</dbReference>
<evidence type="ECO:0000256" key="4">
    <source>
        <dbReference type="ARBA" id="ARBA00022801"/>
    </source>
</evidence>
<evidence type="ECO:0000256" key="6">
    <source>
        <dbReference type="SAM" id="MobiDB-lite"/>
    </source>
</evidence>
<dbReference type="SUPFAM" id="SSF49303">
    <property type="entry name" value="beta-Galactosidase/glucuronidase domain"/>
    <property type="match status" value="2"/>
</dbReference>
<comment type="catalytic activity">
    <reaction evidence="1">
        <text>Hydrolysis of terminal, non-reducing beta-D-mannose residues in beta-D-mannosides.</text>
        <dbReference type="EC" id="3.2.1.25"/>
    </reaction>
</comment>
<dbReference type="EC" id="3.2.1.25" evidence="3"/>
<dbReference type="PANTHER" id="PTHR43730:SF1">
    <property type="entry name" value="BETA-MANNOSIDASE"/>
    <property type="match status" value="1"/>
</dbReference>
<keyword evidence="4" id="KW-0378">Hydrolase</keyword>
<dbReference type="GO" id="GO:0005975">
    <property type="term" value="P:carbohydrate metabolic process"/>
    <property type="evidence" value="ECO:0007669"/>
    <property type="project" value="InterPro"/>
</dbReference>
<evidence type="ECO:0000313" key="8">
    <source>
        <dbReference type="EMBL" id="PYE20223.1"/>
    </source>
</evidence>
<dbReference type="InterPro" id="IPR006102">
    <property type="entry name" value="Ig-like_GH2"/>
</dbReference>
<keyword evidence="5" id="KW-0326">Glycosidase</keyword>
<proteinExistence type="inferred from homology"/>
<dbReference type="GO" id="GO:0004567">
    <property type="term" value="F:beta-mannosidase activity"/>
    <property type="evidence" value="ECO:0007669"/>
    <property type="project" value="UniProtKB-EC"/>
</dbReference>